<protein>
    <recommendedName>
        <fullName evidence="4">TspO and MBR related proteins</fullName>
    </recommendedName>
</protein>
<reference evidence="3" key="1">
    <citation type="submission" date="2017-01" db="EMBL/GenBank/DDBJ databases">
        <authorList>
            <person name="Varghese N."/>
            <person name="Submissions S."/>
        </authorList>
    </citation>
    <scope>NUCLEOTIDE SEQUENCE [LARGE SCALE GENOMIC DNA]</scope>
    <source>
        <strain evidence="3">UM1</strain>
    </source>
</reference>
<evidence type="ECO:0000313" key="3">
    <source>
        <dbReference type="Proteomes" id="UP000241788"/>
    </source>
</evidence>
<proteinExistence type="predicted"/>
<keyword evidence="1" id="KW-1133">Transmembrane helix</keyword>
<dbReference type="PANTHER" id="PTHR33802">
    <property type="entry name" value="SI:CH211-161H7.5-RELATED"/>
    <property type="match status" value="1"/>
</dbReference>
<name>A0A1N6S8G1_9GAMM</name>
<keyword evidence="1" id="KW-0812">Transmembrane</keyword>
<dbReference type="OrthoDB" id="5189031at2"/>
<gene>
    <name evidence="2" type="ORF">SAMN05421546_1212</name>
</gene>
<feature type="transmembrane region" description="Helical" evidence="1">
    <location>
        <begin position="227"/>
        <end position="246"/>
    </location>
</feature>
<feature type="transmembrane region" description="Helical" evidence="1">
    <location>
        <begin position="74"/>
        <end position="92"/>
    </location>
</feature>
<feature type="transmembrane region" description="Helical" evidence="1">
    <location>
        <begin position="174"/>
        <end position="192"/>
    </location>
</feature>
<evidence type="ECO:0000313" key="2">
    <source>
        <dbReference type="EMBL" id="SIQ37360.1"/>
    </source>
</evidence>
<feature type="transmembrane region" description="Helical" evidence="1">
    <location>
        <begin position="37"/>
        <end position="62"/>
    </location>
</feature>
<feature type="transmembrane region" description="Helical" evidence="1">
    <location>
        <begin position="104"/>
        <end position="123"/>
    </location>
</feature>
<dbReference type="Proteomes" id="UP000241788">
    <property type="component" value="Unassembled WGS sequence"/>
</dbReference>
<sequence length="265" mass="29164">MRILVILFALAMPLVAWLSNSGRFGPDNGTVSDQYPTLLVAAGYAFAIWGLIFLLDLVYAFWQSRRTLRDDPTLAKVAPWAAAGFALTTIWMPLFSMGATQPGIFWLCLVVIFGALFCLLRCARILSLDDTPQHGQWLWAWTPLSLHAGWLSLAAFLNLAQVIVAFKLMPTDDMTVWSLVLLALAAALLLWMNQRMRGNIDYTLAALWGLVAVYIKQSSSSLTGAETLAWAALVIAIVMAAQTLWLRMRHPGGLLPNAARGAEKT</sequence>
<dbReference type="EMBL" id="FTLW01000002">
    <property type="protein sequence ID" value="SIQ37360.1"/>
    <property type="molecule type" value="Genomic_DNA"/>
</dbReference>
<dbReference type="AlphaFoldDB" id="A0A1N6S8G1"/>
<accession>A0A1N6S8G1</accession>
<dbReference type="PANTHER" id="PTHR33802:SF1">
    <property type="entry name" value="XK-RELATED PROTEIN"/>
    <property type="match status" value="1"/>
</dbReference>
<keyword evidence="1" id="KW-0472">Membrane</keyword>
<evidence type="ECO:0008006" key="4">
    <source>
        <dbReference type="Google" id="ProtNLM"/>
    </source>
</evidence>
<keyword evidence="3" id="KW-1185">Reference proteome</keyword>
<feature type="transmembrane region" description="Helical" evidence="1">
    <location>
        <begin position="199"/>
        <end position="215"/>
    </location>
</feature>
<evidence type="ECO:0000256" key="1">
    <source>
        <dbReference type="SAM" id="Phobius"/>
    </source>
</evidence>
<dbReference type="STRING" id="1604334.SAMN05421546_1212"/>
<dbReference type="RefSeq" id="WP_076586230.1">
    <property type="nucleotide sequence ID" value="NZ_FTLW01000002.1"/>
</dbReference>
<organism evidence="2 3">
    <name type="scientific">Solilutibacter tolerans</name>
    <dbReference type="NCBI Taxonomy" id="1604334"/>
    <lineage>
        <taxon>Bacteria</taxon>
        <taxon>Pseudomonadati</taxon>
        <taxon>Pseudomonadota</taxon>
        <taxon>Gammaproteobacteria</taxon>
        <taxon>Lysobacterales</taxon>
        <taxon>Lysobacteraceae</taxon>
        <taxon>Solilutibacter</taxon>
    </lineage>
</organism>
<feature type="transmembrane region" description="Helical" evidence="1">
    <location>
        <begin position="144"/>
        <end position="168"/>
    </location>
</feature>